<protein>
    <submittedName>
        <fullName evidence="16">Atp-dependent rrna helicase rrp3 protein</fullName>
    </submittedName>
</protein>
<name>A0A922NNF7_9PLEO</name>
<feature type="region of interest" description="Disordered" evidence="12">
    <location>
        <begin position="1"/>
        <end position="84"/>
    </location>
</feature>
<feature type="compositionally biased region" description="Basic and acidic residues" evidence="12">
    <location>
        <begin position="58"/>
        <end position="67"/>
    </location>
</feature>
<dbReference type="SMART" id="SM00487">
    <property type="entry name" value="DEXDc"/>
    <property type="match status" value="1"/>
</dbReference>
<sequence>MPGLAKRKLKEVGSSATGASSSKKARSSEKIAAKPAPPPEPESSDDDEEVNEDEEDGGAEKDQDKSSAPDAEEEAEPATTGADEVKKTFADLGVREELCDACENLKFKNPTPIQTQAIPLALEGRDVIGLAETGSGKTAAFVLPILQSLLEKPQPLFGLILAPTRELAYQIAQQVDALGSIINVKCATLVGGMDMVPQAIALSKRPHIVVATPGRLLDHLENTKGFSLKHLKYMVLDEADRLLDLDFGPVLDKILKVLPREGRHTYLFSATMSSKVESLQRAALQNPVRVSISSSSHQVVSTLLQRYAFIPHKYKDLYLVHLLNDNIGHPTIIFTRTVNETQRIAVLLRALGFGAIPLHGQLSQSARLGALNKFKSKSRDILVATDVAARGLDIPAVDLIVNFDLPSDSQTYVHRVGRTARAGKSGKAVSFVTQYDLEIWLRIEHALGKKIPEQTFDKDEAMVYMDRVSEAQRVAIREMKDIHEQRGKGGRGGRGGGRGGRGGGARRGRDQMDREEG</sequence>
<dbReference type="PROSITE" id="PS00039">
    <property type="entry name" value="DEAD_ATP_HELICASE"/>
    <property type="match status" value="1"/>
</dbReference>
<keyword evidence="7" id="KW-0694">RNA-binding</keyword>
<organism evidence="16 17">
    <name type="scientific">Pyrenophora tritici-repentis</name>
    <dbReference type="NCBI Taxonomy" id="45151"/>
    <lineage>
        <taxon>Eukaryota</taxon>
        <taxon>Fungi</taxon>
        <taxon>Dikarya</taxon>
        <taxon>Ascomycota</taxon>
        <taxon>Pezizomycotina</taxon>
        <taxon>Dothideomycetes</taxon>
        <taxon>Pleosporomycetidae</taxon>
        <taxon>Pleosporales</taxon>
        <taxon>Pleosporineae</taxon>
        <taxon>Pleosporaceae</taxon>
        <taxon>Pyrenophora</taxon>
    </lineage>
</organism>
<feature type="domain" description="Helicase ATP-binding" evidence="13">
    <location>
        <begin position="118"/>
        <end position="290"/>
    </location>
</feature>
<dbReference type="Gene3D" id="3.40.50.300">
    <property type="entry name" value="P-loop containing nucleotide triphosphate hydrolases"/>
    <property type="match status" value="2"/>
</dbReference>
<dbReference type="GO" id="GO:0003724">
    <property type="term" value="F:RNA helicase activity"/>
    <property type="evidence" value="ECO:0007669"/>
    <property type="project" value="InterPro"/>
</dbReference>
<reference evidence="17" key="1">
    <citation type="journal article" date="2022" name="Microb. Genom.">
        <title>A global pangenome for the wheat fungal pathogen Pyrenophora tritici-repentis and prediction of effector protein structural homology.</title>
        <authorList>
            <person name="Moolhuijzen P.M."/>
            <person name="See P.T."/>
            <person name="Shi G."/>
            <person name="Powell H.R."/>
            <person name="Cockram J."/>
            <person name="Jorgensen L.N."/>
            <person name="Benslimane H."/>
            <person name="Strelkov S.E."/>
            <person name="Turner J."/>
            <person name="Liu Z."/>
            <person name="Moffat C.S."/>
        </authorList>
    </citation>
    <scope>NUCLEOTIDE SEQUENCE [LARGE SCALE GENOMIC DNA]</scope>
</reference>
<feature type="compositionally biased region" description="Basic and acidic residues" evidence="12">
    <location>
        <begin position="507"/>
        <end position="517"/>
    </location>
</feature>
<dbReference type="GO" id="GO:0003723">
    <property type="term" value="F:RNA binding"/>
    <property type="evidence" value="ECO:0007669"/>
    <property type="project" value="UniProtKB-KW"/>
</dbReference>
<dbReference type="SMART" id="SM00490">
    <property type="entry name" value="HELICc"/>
    <property type="match status" value="1"/>
</dbReference>
<evidence type="ECO:0000256" key="10">
    <source>
        <dbReference type="PROSITE-ProRule" id="PRU00552"/>
    </source>
</evidence>
<dbReference type="CDD" id="cd18787">
    <property type="entry name" value="SF2_C_DEAD"/>
    <property type="match status" value="1"/>
</dbReference>
<evidence type="ECO:0000313" key="17">
    <source>
        <dbReference type="Proteomes" id="UP000249757"/>
    </source>
</evidence>
<evidence type="ECO:0000259" key="15">
    <source>
        <dbReference type="PROSITE" id="PS51195"/>
    </source>
</evidence>
<evidence type="ECO:0000256" key="12">
    <source>
        <dbReference type="SAM" id="MobiDB-lite"/>
    </source>
</evidence>
<keyword evidence="2" id="KW-0690">Ribosome biogenesis</keyword>
<gene>
    <name evidence="16" type="ORF">Ptr86124_002430</name>
</gene>
<dbReference type="GO" id="GO:0010467">
    <property type="term" value="P:gene expression"/>
    <property type="evidence" value="ECO:0007669"/>
    <property type="project" value="UniProtKB-ARBA"/>
</dbReference>
<comment type="caution">
    <text evidence="16">The sequence shown here is derived from an EMBL/GenBank/DDBJ whole genome shotgun (WGS) entry which is preliminary data.</text>
</comment>
<accession>A0A922NNF7</accession>
<dbReference type="PROSITE" id="PS51195">
    <property type="entry name" value="Q_MOTIF"/>
    <property type="match status" value="1"/>
</dbReference>
<keyword evidence="5 11" id="KW-0347">Helicase</keyword>
<dbReference type="PROSITE" id="PS51194">
    <property type="entry name" value="HELICASE_CTER"/>
    <property type="match status" value="1"/>
</dbReference>
<evidence type="ECO:0000313" key="16">
    <source>
        <dbReference type="EMBL" id="KAI1519302.1"/>
    </source>
</evidence>
<proteinExistence type="inferred from homology"/>
<dbReference type="SUPFAM" id="SSF52540">
    <property type="entry name" value="P-loop containing nucleoside triphosphate hydrolases"/>
    <property type="match status" value="1"/>
</dbReference>
<keyword evidence="4 11" id="KW-0378">Hydrolase</keyword>
<dbReference type="CDD" id="cd17954">
    <property type="entry name" value="DEADc_DDX47"/>
    <property type="match status" value="1"/>
</dbReference>
<dbReference type="OMA" id="GIGIKCC"/>
<evidence type="ECO:0000256" key="2">
    <source>
        <dbReference type="ARBA" id="ARBA00022517"/>
    </source>
</evidence>
<dbReference type="PROSITE" id="PS51192">
    <property type="entry name" value="HELICASE_ATP_BIND_1"/>
    <property type="match status" value="1"/>
</dbReference>
<dbReference type="InterPro" id="IPR050079">
    <property type="entry name" value="DEAD_box_RNA_helicase"/>
</dbReference>
<dbReference type="InterPro" id="IPR000629">
    <property type="entry name" value="RNA-helicase_DEAD-box_CS"/>
</dbReference>
<evidence type="ECO:0000259" key="13">
    <source>
        <dbReference type="PROSITE" id="PS51192"/>
    </source>
</evidence>
<dbReference type="Pfam" id="PF00271">
    <property type="entry name" value="Helicase_C"/>
    <property type="match status" value="1"/>
</dbReference>
<keyword evidence="8" id="KW-0539">Nucleus</keyword>
<evidence type="ECO:0000256" key="1">
    <source>
        <dbReference type="ARBA" id="ARBA00004123"/>
    </source>
</evidence>
<dbReference type="GO" id="GO:0042254">
    <property type="term" value="P:ribosome biogenesis"/>
    <property type="evidence" value="ECO:0007669"/>
    <property type="project" value="UniProtKB-KW"/>
</dbReference>
<dbReference type="GO" id="GO:0005634">
    <property type="term" value="C:nucleus"/>
    <property type="evidence" value="ECO:0007669"/>
    <property type="project" value="UniProtKB-SubCell"/>
</dbReference>
<comment type="similarity">
    <text evidence="9">Belongs to the DEAD box helicase family. DDX47/RRP3 subfamily.</text>
</comment>
<feature type="region of interest" description="Disordered" evidence="12">
    <location>
        <begin position="481"/>
        <end position="517"/>
    </location>
</feature>
<evidence type="ECO:0000256" key="3">
    <source>
        <dbReference type="ARBA" id="ARBA00022741"/>
    </source>
</evidence>
<dbReference type="GO" id="GO:0016787">
    <property type="term" value="F:hydrolase activity"/>
    <property type="evidence" value="ECO:0007669"/>
    <property type="project" value="UniProtKB-KW"/>
</dbReference>
<dbReference type="GO" id="GO:0005829">
    <property type="term" value="C:cytosol"/>
    <property type="evidence" value="ECO:0007669"/>
    <property type="project" value="TreeGrafter"/>
</dbReference>
<keyword evidence="3 11" id="KW-0547">Nucleotide-binding</keyword>
<comment type="subcellular location">
    <subcellularLocation>
        <location evidence="1">Nucleus</location>
    </subcellularLocation>
</comment>
<dbReference type="GO" id="GO:0005524">
    <property type="term" value="F:ATP binding"/>
    <property type="evidence" value="ECO:0007669"/>
    <property type="project" value="UniProtKB-KW"/>
</dbReference>
<dbReference type="InterPro" id="IPR001650">
    <property type="entry name" value="Helicase_C-like"/>
</dbReference>
<dbReference type="PANTHER" id="PTHR47959:SF20">
    <property type="entry name" value="RNA HELICASE"/>
    <property type="match status" value="1"/>
</dbReference>
<evidence type="ECO:0000256" key="6">
    <source>
        <dbReference type="ARBA" id="ARBA00022840"/>
    </source>
</evidence>
<dbReference type="AlphaFoldDB" id="A0A922NNF7"/>
<dbReference type="InterPro" id="IPR014014">
    <property type="entry name" value="RNA_helicase_DEAD_Q_motif"/>
</dbReference>
<dbReference type="EMBL" id="NRDI02000002">
    <property type="protein sequence ID" value="KAI1519302.1"/>
    <property type="molecule type" value="Genomic_DNA"/>
</dbReference>
<feature type="domain" description="DEAD-box RNA helicase Q" evidence="15">
    <location>
        <begin position="87"/>
        <end position="115"/>
    </location>
</feature>
<evidence type="ECO:0000256" key="9">
    <source>
        <dbReference type="ARBA" id="ARBA00024350"/>
    </source>
</evidence>
<feature type="compositionally biased region" description="Gly residues" evidence="12">
    <location>
        <begin position="490"/>
        <end position="505"/>
    </location>
</feature>
<keyword evidence="17" id="KW-1185">Reference proteome</keyword>
<evidence type="ECO:0000256" key="8">
    <source>
        <dbReference type="ARBA" id="ARBA00023242"/>
    </source>
</evidence>
<dbReference type="PANTHER" id="PTHR47959">
    <property type="entry name" value="ATP-DEPENDENT RNA HELICASE RHLE-RELATED"/>
    <property type="match status" value="1"/>
</dbReference>
<dbReference type="Proteomes" id="UP000249757">
    <property type="component" value="Unassembled WGS sequence"/>
</dbReference>
<feature type="compositionally biased region" description="Acidic residues" evidence="12">
    <location>
        <begin position="42"/>
        <end position="57"/>
    </location>
</feature>
<dbReference type="InterPro" id="IPR044765">
    <property type="entry name" value="DDX47/Rrp3_DEADc"/>
</dbReference>
<dbReference type="InterPro" id="IPR027417">
    <property type="entry name" value="P-loop_NTPase"/>
</dbReference>
<evidence type="ECO:0000256" key="5">
    <source>
        <dbReference type="ARBA" id="ARBA00022806"/>
    </source>
</evidence>
<dbReference type="Pfam" id="PF00270">
    <property type="entry name" value="DEAD"/>
    <property type="match status" value="1"/>
</dbReference>
<feature type="short sequence motif" description="Q motif" evidence="10">
    <location>
        <begin position="87"/>
        <end position="115"/>
    </location>
</feature>
<dbReference type="InterPro" id="IPR011545">
    <property type="entry name" value="DEAD/DEAH_box_helicase_dom"/>
</dbReference>
<dbReference type="InterPro" id="IPR014001">
    <property type="entry name" value="Helicase_ATP-bd"/>
</dbReference>
<evidence type="ECO:0000259" key="14">
    <source>
        <dbReference type="PROSITE" id="PS51194"/>
    </source>
</evidence>
<keyword evidence="6 11" id="KW-0067">ATP-binding</keyword>
<evidence type="ECO:0000256" key="7">
    <source>
        <dbReference type="ARBA" id="ARBA00022884"/>
    </source>
</evidence>
<evidence type="ECO:0000256" key="4">
    <source>
        <dbReference type="ARBA" id="ARBA00022801"/>
    </source>
</evidence>
<evidence type="ECO:0000256" key="11">
    <source>
        <dbReference type="RuleBase" id="RU000492"/>
    </source>
</evidence>
<feature type="domain" description="Helicase C-terminal" evidence="14">
    <location>
        <begin position="314"/>
        <end position="463"/>
    </location>
</feature>
<dbReference type="OrthoDB" id="10261904at2759"/>